<feature type="transmembrane region" description="Helical" evidence="1">
    <location>
        <begin position="27"/>
        <end position="49"/>
    </location>
</feature>
<organism evidence="2 3">
    <name type="scientific">Mariprofundus aestuarium</name>
    <dbReference type="NCBI Taxonomy" id="1921086"/>
    <lineage>
        <taxon>Bacteria</taxon>
        <taxon>Pseudomonadati</taxon>
        <taxon>Pseudomonadota</taxon>
        <taxon>Candidatius Mariprofundia</taxon>
        <taxon>Mariprofundales</taxon>
        <taxon>Mariprofundaceae</taxon>
        <taxon>Mariprofundus</taxon>
    </lineage>
</organism>
<evidence type="ECO:0000313" key="2">
    <source>
        <dbReference type="EMBL" id="ATX79367.1"/>
    </source>
</evidence>
<reference evidence="2 3" key="1">
    <citation type="submission" date="2016-12" db="EMBL/GenBank/DDBJ databases">
        <title>Isolation and genomic insights into novel planktonic Zetaproteobacteria from stratified waters of the Chesapeake Bay.</title>
        <authorList>
            <person name="McAllister S.M."/>
            <person name="Kato S."/>
            <person name="Chan C.S."/>
            <person name="Chiu B.K."/>
            <person name="Field E.K."/>
        </authorList>
    </citation>
    <scope>NUCLEOTIDE SEQUENCE [LARGE SCALE GENOMIC DNA]</scope>
    <source>
        <strain evidence="2 3">CP-5</strain>
    </source>
</reference>
<evidence type="ECO:0000256" key="1">
    <source>
        <dbReference type="SAM" id="Phobius"/>
    </source>
</evidence>
<dbReference type="Proteomes" id="UP000231701">
    <property type="component" value="Chromosome"/>
</dbReference>
<keyword evidence="1" id="KW-0812">Transmembrane</keyword>
<keyword evidence="1" id="KW-1133">Transmembrane helix</keyword>
<accession>A0A2K8KWV0</accession>
<sequence length="200" mass="22361">MFASANRFRIGYNKLMRDIQAPVCPNIVDLFVVIITCMGVLFLAFPLYADEQPSAKVEVSRVELPKTEKAVKQIDAVEPEKSAADKQVSKAVAAEEGDAEVFKQEQITVDIEALKTRLKETDAIGVFTKLAIRSDILDLVDEINRYRKQAKLESKIAEVRASFDGLLLKMVALLEGDPTLSRDLYVSRESIWKSLLEVKA</sequence>
<evidence type="ECO:0000313" key="3">
    <source>
        <dbReference type="Proteomes" id="UP000231701"/>
    </source>
</evidence>
<gene>
    <name evidence="2" type="ORF">Ga0123461_0947</name>
</gene>
<protein>
    <submittedName>
        <fullName evidence="2">Uncharacterized protein</fullName>
    </submittedName>
</protein>
<keyword evidence="3" id="KW-1185">Reference proteome</keyword>
<proteinExistence type="predicted"/>
<dbReference type="KEGG" id="maes:Ga0123461_0947"/>
<keyword evidence="1" id="KW-0472">Membrane</keyword>
<name>A0A2K8KWV0_MARES</name>
<dbReference type="EMBL" id="CP018799">
    <property type="protein sequence ID" value="ATX79367.1"/>
    <property type="molecule type" value="Genomic_DNA"/>
</dbReference>
<dbReference type="AlphaFoldDB" id="A0A2K8KWV0"/>